<evidence type="ECO:0000313" key="1">
    <source>
        <dbReference type="EMBL" id="KAG5374843.1"/>
    </source>
</evidence>
<protein>
    <submittedName>
        <fullName evidence="1">Uncharacterized protein</fullName>
    </submittedName>
</protein>
<organism evidence="1 2">
    <name type="scientific">Brassica rapa subsp. trilocularis</name>
    <dbReference type="NCBI Taxonomy" id="1813537"/>
    <lineage>
        <taxon>Eukaryota</taxon>
        <taxon>Viridiplantae</taxon>
        <taxon>Streptophyta</taxon>
        <taxon>Embryophyta</taxon>
        <taxon>Tracheophyta</taxon>
        <taxon>Spermatophyta</taxon>
        <taxon>Magnoliopsida</taxon>
        <taxon>eudicotyledons</taxon>
        <taxon>Gunneridae</taxon>
        <taxon>Pentapetalae</taxon>
        <taxon>rosids</taxon>
        <taxon>malvids</taxon>
        <taxon>Brassicales</taxon>
        <taxon>Brassicaceae</taxon>
        <taxon>Brassiceae</taxon>
        <taxon>Brassica</taxon>
    </lineage>
</organism>
<evidence type="ECO:0000313" key="2">
    <source>
        <dbReference type="Proteomes" id="UP000823674"/>
    </source>
</evidence>
<dbReference type="Proteomes" id="UP000823674">
    <property type="component" value="Chromosome A10"/>
</dbReference>
<proteinExistence type="predicted"/>
<comment type="caution">
    <text evidence="1">The sequence shown here is derived from an EMBL/GenBank/DDBJ whole genome shotgun (WGS) entry which is preliminary data.</text>
</comment>
<accession>A0ABQ7KJV2</accession>
<feature type="non-terminal residue" evidence="1">
    <location>
        <position position="1"/>
    </location>
</feature>
<reference evidence="1 2" key="1">
    <citation type="submission" date="2021-03" db="EMBL/GenBank/DDBJ databases">
        <authorList>
            <person name="King G.J."/>
            <person name="Bancroft I."/>
            <person name="Baten A."/>
            <person name="Bloomfield J."/>
            <person name="Borpatragohain P."/>
            <person name="He Z."/>
            <person name="Irish N."/>
            <person name="Irwin J."/>
            <person name="Liu K."/>
            <person name="Mauleon R.P."/>
            <person name="Moore J."/>
            <person name="Morris R."/>
            <person name="Ostergaard L."/>
            <person name="Wang B."/>
            <person name="Wells R."/>
        </authorList>
    </citation>
    <scope>NUCLEOTIDE SEQUENCE [LARGE SCALE GENOMIC DNA]</scope>
    <source>
        <strain evidence="1">R-o-18</strain>
        <tissue evidence="1">Leaf</tissue>
    </source>
</reference>
<sequence>NSIATAMVMILKERCEHLISTSSLLHVWLADETLEITIERETETHQLWSNLIAPTFFLAEPRDDWCEICYGLFFLGRSANQKKAHLAYLFFLIRLSKCSSSLIFASEFVHVVPVSILHLPTVTSNKLFKEQEYHDAVRHHTEAIQRNPKEPTTRPRGMQDQGIKNILTDLRIHQQHNMHTR</sequence>
<dbReference type="EMBL" id="JADBGQ010000010">
    <property type="protein sequence ID" value="KAG5374843.1"/>
    <property type="molecule type" value="Genomic_DNA"/>
</dbReference>
<gene>
    <name evidence="1" type="primary">A10g500550.1_BraROA</name>
    <name evidence="1" type="ORF">IGI04_039439</name>
</gene>
<name>A0ABQ7KJV2_BRACM</name>
<keyword evidence="2" id="KW-1185">Reference proteome</keyword>